<feature type="signal peptide" evidence="1">
    <location>
        <begin position="1"/>
        <end position="17"/>
    </location>
</feature>
<evidence type="ECO:0000256" key="1">
    <source>
        <dbReference type="SAM" id="SignalP"/>
    </source>
</evidence>
<protein>
    <recommendedName>
        <fullName evidence="4">Accessory gland protein</fullName>
    </recommendedName>
</protein>
<reference evidence="2 3" key="1">
    <citation type="submission" date="2024-03" db="EMBL/GenBank/DDBJ databases">
        <title>The genome assembly and annotation of the cricket Gryllus longicercus Weissman &amp; Gray.</title>
        <authorList>
            <person name="Szrajer S."/>
            <person name="Gray D."/>
            <person name="Ylla G."/>
        </authorList>
    </citation>
    <scope>NUCLEOTIDE SEQUENCE [LARGE SCALE GENOMIC DNA]</scope>
    <source>
        <strain evidence="2">DAG 2021-001</strain>
        <tissue evidence="2">Whole body minus gut</tissue>
    </source>
</reference>
<accession>A0AAN9ZIW3</accession>
<evidence type="ECO:0008006" key="4">
    <source>
        <dbReference type="Google" id="ProtNLM"/>
    </source>
</evidence>
<evidence type="ECO:0000313" key="2">
    <source>
        <dbReference type="EMBL" id="KAK7874185.1"/>
    </source>
</evidence>
<evidence type="ECO:0000313" key="3">
    <source>
        <dbReference type="Proteomes" id="UP001378592"/>
    </source>
</evidence>
<gene>
    <name evidence="2" type="ORF">R5R35_006231</name>
</gene>
<organism evidence="2 3">
    <name type="scientific">Gryllus longicercus</name>
    <dbReference type="NCBI Taxonomy" id="2509291"/>
    <lineage>
        <taxon>Eukaryota</taxon>
        <taxon>Metazoa</taxon>
        <taxon>Ecdysozoa</taxon>
        <taxon>Arthropoda</taxon>
        <taxon>Hexapoda</taxon>
        <taxon>Insecta</taxon>
        <taxon>Pterygota</taxon>
        <taxon>Neoptera</taxon>
        <taxon>Polyneoptera</taxon>
        <taxon>Orthoptera</taxon>
        <taxon>Ensifera</taxon>
        <taxon>Gryllidea</taxon>
        <taxon>Grylloidea</taxon>
        <taxon>Gryllidae</taxon>
        <taxon>Gryllinae</taxon>
        <taxon>Gryllus</taxon>
    </lineage>
</organism>
<name>A0AAN9ZIW3_9ORTH</name>
<keyword evidence="3" id="KW-1185">Reference proteome</keyword>
<dbReference type="AlphaFoldDB" id="A0AAN9ZIW3"/>
<keyword evidence="1" id="KW-0732">Signal</keyword>
<sequence length="138" mass="14765">MKLEVFLVFLCVGACLSASPRWSSASLQALKARRRGTSVDAAPADALQARAVCAYTLQERTLQLQDGMDAKVQEVVCAGQRPRLRLGLRDAAAGAVGPLRLSCLQAQVRMGEHVLRSGCVLVHDSLQEAGDPRPDLAL</sequence>
<dbReference type="Proteomes" id="UP001378592">
    <property type="component" value="Unassembled WGS sequence"/>
</dbReference>
<feature type="chain" id="PRO_5042889854" description="Accessory gland protein" evidence="1">
    <location>
        <begin position="18"/>
        <end position="138"/>
    </location>
</feature>
<comment type="caution">
    <text evidence="2">The sequence shown here is derived from an EMBL/GenBank/DDBJ whole genome shotgun (WGS) entry which is preliminary data.</text>
</comment>
<proteinExistence type="predicted"/>
<dbReference type="EMBL" id="JAZDUA010000004">
    <property type="protein sequence ID" value="KAK7874185.1"/>
    <property type="molecule type" value="Genomic_DNA"/>
</dbReference>